<feature type="repeat" description="WD" evidence="3">
    <location>
        <begin position="633"/>
        <end position="674"/>
    </location>
</feature>
<dbReference type="Pfam" id="PF24883">
    <property type="entry name" value="NPHP3_N"/>
    <property type="match status" value="1"/>
</dbReference>
<evidence type="ECO:0000256" key="1">
    <source>
        <dbReference type="ARBA" id="ARBA00022574"/>
    </source>
</evidence>
<organism evidence="5 6">
    <name type="scientific">Endocarpon pusillum</name>
    <dbReference type="NCBI Taxonomy" id="364733"/>
    <lineage>
        <taxon>Eukaryota</taxon>
        <taxon>Fungi</taxon>
        <taxon>Dikarya</taxon>
        <taxon>Ascomycota</taxon>
        <taxon>Pezizomycotina</taxon>
        <taxon>Eurotiomycetes</taxon>
        <taxon>Chaetothyriomycetidae</taxon>
        <taxon>Verrucariales</taxon>
        <taxon>Verrucariaceae</taxon>
        <taxon>Endocarpon</taxon>
    </lineage>
</organism>
<dbReference type="InterPro" id="IPR011047">
    <property type="entry name" value="Quinoprotein_ADH-like_sf"/>
</dbReference>
<gene>
    <name evidence="5" type="ORF">GJ744_000998</name>
</gene>
<dbReference type="GO" id="GO:0035097">
    <property type="term" value="C:histone methyltransferase complex"/>
    <property type="evidence" value="ECO:0007669"/>
    <property type="project" value="UniProtKB-ARBA"/>
</dbReference>
<dbReference type="CDD" id="cd00200">
    <property type="entry name" value="WD40"/>
    <property type="match status" value="2"/>
</dbReference>
<feature type="repeat" description="WD" evidence="3">
    <location>
        <begin position="800"/>
        <end position="840"/>
    </location>
</feature>
<dbReference type="AlphaFoldDB" id="A0A8H7E0Z0"/>
<dbReference type="FunFam" id="2.130.10.10:FF:000228">
    <property type="entry name" value="COMPASS-like H3K4 histone methylase component WDR5A"/>
    <property type="match status" value="1"/>
</dbReference>
<feature type="repeat" description="WD" evidence="3">
    <location>
        <begin position="1094"/>
        <end position="1134"/>
    </location>
</feature>
<feature type="repeat" description="WD" evidence="3">
    <location>
        <begin position="966"/>
        <end position="1007"/>
    </location>
</feature>
<dbReference type="EMBL" id="JAACFV010000111">
    <property type="protein sequence ID" value="KAF7505377.1"/>
    <property type="molecule type" value="Genomic_DNA"/>
</dbReference>
<dbReference type="InterPro" id="IPR056884">
    <property type="entry name" value="NPHP3-like_N"/>
</dbReference>
<feature type="repeat" description="WD" evidence="3">
    <location>
        <begin position="841"/>
        <end position="882"/>
    </location>
</feature>
<dbReference type="SUPFAM" id="SSF50998">
    <property type="entry name" value="Quinoprotein alcohol dehydrogenase-like"/>
    <property type="match status" value="2"/>
</dbReference>
<name>A0A8H7E0Z0_9EURO</name>
<evidence type="ECO:0000256" key="2">
    <source>
        <dbReference type="ARBA" id="ARBA00022737"/>
    </source>
</evidence>
<dbReference type="PRINTS" id="PR00320">
    <property type="entry name" value="GPROTEINBRPT"/>
</dbReference>
<evidence type="ECO:0000256" key="3">
    <source>
        <dbReference type="PROSITE-ProRule" id="PRU00221"/>
    </source>
</evidence>
<dbReference type="InterPro" id="IPR027417">
    <property type="entry name" value="P-loop_NTPase"/>
</dbReference>
<proteinExistence type="predicted"/>
<dbReference type="PANTHER" id="PTHR19879:SF9">
    <property type="entry name" value="TRANSCRIPTION INITIATION FACTOR TFIID SUBUNIT 5"/>
    <property type="match status" value="1"/>
</dbReference>
<dbReference type="SMART" id="SM00320">
    <property type="entry name" value="WD40"/>
    <property type="match status" value="13"/>
</dbReference>
<feature type="repeat" description="WD" evidence="3">
    <location>
        <begin position="1135"/>
        <end position="1176"/>
    </location>
</feature>
<protein>
    <recommendedName>
        <fullName evidence="4">Nephrocystin 3-like N-terminal domain-containing protein</fullName>
    </recommendedName>
</protein>
<dbReference type="InterPro" id="IPR015943">
    <property type="entry name" value="WD40/YVTN_repeat-like_dom_sf"/>
</dbReference>
<evidence type="ECO:0000259" key="4">
    <source>
        <dbReference type="Pfam" id="PF24883"/>
    </source>
</evidence>
<feature type="repeat" description="WD" evidence="3">
    <location>
        <begin position="1052"/>
        <end position="1093"/>
    </location>
</feature>
<feature type="repeat" description="WD" evidence="3">
    <location>
        <begin position="675"/>
        <end position="707"/>
    </location>
</feature>
<dbReference type="PROSITE" id="PS50082">
    <property type="entry name" value="WD_REPEATS_2"/>
    <property type="match status" value="13"/>
</dbReference>
<dbReference type="OrthoDB" id="1577640at2759"/>
<keyword evidence="1 3" id="KW-0853">WD repeat</keyword>
<dbReference type="SUPFAM" id="SSF52540">
    <property type="entry name" value="P-loop containing nucleoside triphosphate hydrolases"/>
    <property type="match status" value="1"/>
</dbReference>
<feature type="repeat" description="WD" evidence="3">
    <location>
        <begin position="883"/>
        <end position="923"/>
    </location>
</feature>
<dbReference type="InterPro" id="IPR020472">
    <property type="entry name" value="WD40_PAC1"/>
</dbReference>
<evidence type="ECO:0000313" key="5">
    <source>
        <dbReference type="EMBL" id="KAF7505377.1"/>
    </source>
</evidence>
<dbReference type="PANTHER" id="PTHR19879">
    <property type="entry name" value="TRANSCRIPTION INITIATION FACTOR TFIID"/>
    <property type="match status" value="1"/>
</dbReference>
<feature type="repeat" description="WD" evidence="3">
    <location>
        <begin position="924"/>
        <end position="965"/>
    </location>
</feature>
<feature type="repeat" description="WD" evidence="3">
    <location>
        <begin position="758"/>
        <end position="783"/>
    </location>
</feature>
<dbReference type="Gene3D" id="2.130.10.10">
    <property type="entry name" value="YVTN repeat-like/Quinoprotein amine dehydrogenase"/>
    <property type="match status" value="6"/>
</dbReference>
<feature type="domain" description="Nephrocystin 3-like N-terminal" evidence="4">
    <location>
        <begin position="74"/>
        <end position="233"/>
    </location>
</feature>
<keyword evidence="2" id="KW-0677">Repeat</keyword>
<comment type="caution">
    <text evidence="5">The sequence shown here is derived from an EMBL/GenBank/DDBJ whole genome shotgun (WGS) entry which is preliminary data.</text>
</comment>
<feature type="repeat" description="WD" evidence="3">
    <location>
        <begin position="717"/>
        <end position="757"/>
    </location>
</feature>
<reference evidence="5" key="1">
    <citation type="submission" date="2020-02" db="EMBL/GenBank/DDBJ databases">
        <authorList>
            <person name="Palmer J.M."/>
        </authorList>
    </citation>
    <scope>NUCLEOTIDE SEQUENCE</scope>
    <source>
        <strain evidence="5">EPUS1.4</strain>
        <tissue evidence="5">Thallus</tissue>
    </source>
</reference>
<dbReference type="Pfam" id="PF00400">
    <property type="entry name" value="WD40"/>
    <property type="match status" value="13"/>
</dbReference>
<dbReference type="InterPro" id="IPR001680">
    <property type="entry name" value="WD40_rpt"/>
</dbReference>
<dbReference type="InterPro" id="IPR019775">
    <property type="entry name" value="WD40_repeat_CS"/>
</dbReference>
<sequence>MPSHGMDNGRPPGHQYQNPYIGPGARAHLGDTYNIGLDNPLSRLSYAEDASFNAYSKQHEPTCLPDTRVDLLQKIYDWAEGQDERCVFWLNGLAGTGKSTISRTVARTFNERKRLGASFFFSRGGGDLSHAGRFVTSIAVQLAHNVPAFHQHICKAITEHNDINVQSLRDQWHQLVLRPLSKVERTSTVSVYVLIVDALDECDDDKNFRIIVSLFAEARSLKTVGLRLFLTSRPEIPIRNGFYELPEAEHEELVLHNISLSIVDHDISVFLEHNLKVIREERALDAGWPGKEVIKYLVQSANGLFIWAATACRFIREGKRFAKRRLASILQGSSTSTVGPEEHLNEIYVTVLRKSIYAEYTREEKEEVYSALRLILGSVVTLFSPLSVDSLRTLLGDPTEDVNETLNDLHAILDIPENRTLPLRLHHPSFRDFLLDKSRCGDPNFWVEEKQAHQTLADSCMRLMSTSLKQDICGVGTPGAFVADLERSRVDQCLPAEVQYGCLYWIQHLQKSGIQLYNHDQTHQFLKEHFLHWLEVLSWMGKVSEGMHAITSLESVALASDCSDLYKFVHDMKRFALYSRPAIEQAPLQVYCSALVFAPTRSIVKKQFKEQASRWIRRLPAVEKEWNALLQTLEGHNDTVRAVAFSPDGKLLASGSDDNTVRLWDAGSGTPLQTLKGHSYMVWAVAFSLDGKLLASSSYDNTVRLWDAGLGVLLQTLKGHSGKVMAMAFSPDSKLLASDSDNTIRLWDAGSGVLLQKLKGHCSKVMAVAFSPDSKLLASGSYNAVRFRDAGPGVVLLQTLKGHSYRVWAVAFSPDSKLLASSSDNTIRLWDAGPGAPLQMLKGHSYMVWAIAFSPDGKLLASSSDDNTVRLWDAGSGVLLQTLKGYSSKVLAVAFSPDSKLLASGSDNTIRLWDAGSGVLLQTLKGHSSEVMAVAFSPDNKLLASGSKDSTVRLWDVNSDAPLQMLKRHSFTFGALTFSPNGKLLASSSKYDTVQLWDTSSNTLLQTLKGHSSTVTAIAFSPDNKLLASGSLNNIIRFWDASSGILLQTRQGHNNSSLVRAIAFSSDGKLLAYGSGDNTVWLWDTGSSAILRMLKGYSDTVMAVAFSPDSKLLASGSDNTIRLWDAGSGAPLQTLKGHSYMVWAVAFSPDGQLLASSSGDNIIRLWDTSSGALLQTLEVSTLIKTVIKSLSFSYDSTSLQTNSGSFPILTTFSDSAAIPQLQLPPSILVQNQWVSCHGERILWLPLEHRPSSCALYGSTVAFGNASGKVTIIGFAS</sequence>
<accession>A0A8H7E0Z0</accession>
<feature type="repeat" description="WD" evidence="3">
    <location>
        <begin position="1008"/>
        <end position="1049"/>
    </location>
</feature>
<evidence type="ECO:0000313" key="6">
    <source>
        <dbReference type="Proteomes" id="UP000606974"/>
    </source>
</evidence>
<dbReference type="Gene3D" id="3.40.50.300">
    <property type="entry name" value="P-loop containing nucleotide triphosphate hydrolases"/>
    <property type="match status" value="1"/>
</dbReference>
<dbReference type="Proteomes" id="UP000606974">
    <property type="component" value="Unassembled WGS sequence"/>
</dbReference>
<dbReference type="PROSITE" id="PS50294">
    <property type="entry name" value="WD_REPEATS_REGION"/>
    <property type="match status" value="12"/>
</dbReference>
<dbReference type="PROSITE" id="PS00678">
    <property type="entry name" value="WD_REPEATS_1"/>
    <property type="match status" value="3"/>
</dbReference>
<keyword evidence="6" id="KW-1185">Reference proteome</keyword>